<proteinExistence type="predicted"/>
<protein>
    <submittedName>
        <fullName evidence="1">Uncharacterized protein</fullName>
    </submittedName>
</protein>
<name>A0ACB7XXI9_9ERIC</name>
<dbReference type="Proteomes" id="UP000828048">
    <property type="component" value="Chromosome 5"/>
</dbReference>
<gene>
    <name evidence="1" type="ORF">Vadar_004870</name>
</gene>
<keyword evidence="2" id="KW-1185">Reference proteome</keyword>
<dbReference type="EMBL" id="CM037155">
    <property type="protein sequence ID" value="KAH7845688.1"/>
    <property type="molecule type" value="Genomic_DNA"/>
</dbReference>
<sequence length="473" mass="53804">MERQQFPSTMRFLGFKDVVLDVKEEVLEEVKVEDVVLDVKEEMLKEEVLEEVKAEVKEEVVWDSQAECRFALLTEADVFGQKFDSEADAHAFYNAYARATGFSIRKDRIKKNGDDMDVEAKAVNDNSFPVMETTLTSLERHGAEVFSHAIFVKFQKEIVAESCLFLLGKQDTEDHYMYEVGKYGAPKKVWTVEYKPCNGIMKCSCLKVESVGIPCRHMISVMKREQLRQIPPGCVLSRWMRPTMQNGHEGPFLWNDSTTVTQSTRYGMLSSTFNMVPYYASHLDKEFDEVRKVALQMMCQVRKKWETKDWVDDMATNGNAECGDGEGRVDLFGVGDPVIVRTKGNPGGSSSAAAPRKPRRCSHCRSIGHTKRTCKKLHCRGVKDECTEEIMNQRQMKRSTDGASAAPARCIRRLKNEDDGDDDEEERSQNEKDANMADDWSSDDDAENDDEEDNEEGEDTDIGRPSKKAKNYC</sequence>
<comment type="caution">
    <text evidence="1">The sequence shown here is derived from an EMBL/GenBank/DDBJ whole genome shotgun (WGS) entry which is preliminary data.</text>
</comment>
<evidence type="ECO:0000313" key="1">
    <source>
        <dbReference type="EMBL" id="KAH7845688.1"/>
    </source>
</evidence>
<organism evidence="1 2">
    <name type="scientific">Vaccinium darrowii</name>
    <dbReference type="NCBI Taxonomy" id="229202"/>
    <lineage>
        <taxon>Eukaryota</taxon>
        <taxon>Viridiplantae</taxon>
        <taxon>Streptophyta</taxon>
        <taxon>Embryophyta</taxon>
        <taxon>Tracheophyta</taxon>
        <taxon>Spermatophyta</taxon>
        <taxon>Magnoliopsida</taxon>
        <taxon>eudicotyledons</taxon>
        <taxon>Gunneridae</taxon>
        <taxon>Pentapetalae</taxon>
        <taxon>asterids</taxon>
        <taxon>Ericales</taxon>
        <taxon>Ericaceae</taxon>
        <taxon>Vaccinioideae</taxon>
        <taxon>Vaccinieae</taxon>
        <taxon>Vaccinium</taxon>
    </lineage>
</organism>
<reference evidence="1 2" key="1">
    <citation type="journal article" date="2021" name="Hortic Res">
        <title>High-quality reference genome and annotation aids understanding of berry development for evergreen blueberry (Vaccinium darrowii).</title>
        <authorList>
            <person name="Yu J."/>
            <person name="Hulse-Kemp A.M."/>
            <person name="Babiker E."/>
            <person name="Staton M."/>
        </authorList>
    </citation>
    <scope>NUCLEOTIDE SEQUENCE [LARGE SCALE GENOMIC DNA]</scope>
    <source>
        <strain evidence="2">cv. NJ 8807/NJ 8810</strain>
        <tissue evidence="1">Young leaf</tissue>
    </source>
</reference>
<evidence type="ECO:0000313" key="2">
    <source>
        <dbReference type="Proteomes" id="UP000828048"/>
    </source>
</evidence>
<accession>A0ACB7XXI9</accession>